<sequence length="400" mass="44997">MKFKINKACDINSIFVLPPQIRRPNVAAPGQQQMSQIRSQHSQQSLSQSQHGILSQFSQNSLDDIVTNDQRLSSQDRESSVKRLSCMGSMNHLREDSQKPISRPSADILRKWNSSSPSDNRPISEALEQRIGRMETSVTRLGIILDSVQSDVLQVNKGTKEVFHELEGIKQKLNIVDSSLHQLNKGQQDIEASLDGSLEICEKLSKDVCYGKLQDIVHEVSVLPEQIETCLMRLQNHVVDTFTKELQALGGILKNQNNNSLQPALPTLPPTDSTCLLKFHKKKEPLKIEGCPRVSSQSPLAPEIQTGEWKSVKRERGTITCNGSNKMHRQNGVSVIEQDRGWKVTIDSDEDIDGGFSCLLKEKGNGIMEDYTLDEKAETERILRSARRRKRRISNTIIIN</sequence>
<organism evidence="2 3">
    <name type="scientific">Kalanchoe fedtschenkoi</name>
    <name type="common">Lavender scallops</name>
    <name type="synonym">South American air plant</name>
    <dbReference type="NCBI Taxonomy" id="63787"/>
    <lineage>
        <taxon>Eukaryota</taxon>
        <taxon>Viridiplantae</taxon>
        <taxon>Streptophyta</taxon>
        <taxon>Embryophyta</taxon>
        <taxon>Tracheophyta</taxon>
        <taxon>Spermatophyta</taxon>
        <taxon>Magnoliopsida</taxon>
        <taxon>eudicotyledons</taxon>
        <taxon>Gunneridae</taxon>
        <taxon>Pentapetalae</taxon>
        <taxon>Saxifragales</taxon>
        <taxon>Crassulaceae</taxon>
        <taxon>Kalanchoe</taxon>
    </lineage>
</organism>
<name>A0A7N0UQQ8_KALFE</name>
<dbReference type="InterPro" id="IPR034546">
    <property type="entry name" value="PAIR1"/>
</dbReference>
<proteinExistence type="predicted"/>
<keyword evidence="3" id="KW-1185">Reference proteome</keyword>
<dbReference type="GO" id="GO:0009553">
    <property type="term" value="P:embryo sac development"/>
    <property type="evidence" value="ECO:0007669"/>
    <property type="project" value="TreeGrafter"/>
</dbReference>
<evidence type="ECO:0008006" key="4">
    <source>
        <dbReference type="Google" id="ProtNLM"/>
    </source>
</evidence>
<dbReference type="Proteomes" id="UP000594263">
    <property type="component" value="Unplaced"/>
</dbReference>
<dbReference type="PANTHER" id="PTHR37695:SF1">
    <property type="entry name" value="RECOMBINATION INITIATION DEFECTS 3-RELATED"/>
    <property type="match status" value="1"/>
</dbReference>
<accession>A0A7N0UQQ8</accession>
<dbReference type="PANTHER" id="PTHR37695">
    <property type="entry name" value="RECOMBINATION INITIATION DEFECTS 3-RELATED"/>
    <property type="match status" value="1"/>
</dbReference>
<feature type="compositionally biased region" description="Low complexity" evidence="1">
    <location>
        <begin position="30"/>
        <end position="51"/>
    </location>
</feature>
<reference evidence="2" key="1">
    <citation type="submission" date="2021-01" db="UniProtKB">
        <authorList>
            <consortium name="EnsemblPlants"/>
        </authorList>
    </citation>
    <scope>IDENTIFICATION</scope>
</reference>
<dbReference type="Gramene" id="Kaladp0081s0019.1.v1.1">
    <property type="protein sequence ID" value="Kaladp0081s0019.1.v1.1"/>
    <property type="gene ID" value="Kaladp0081s0019.v1.1"/>
</dbReference>
<dbReference type="AlphaFoldDB" id="A0A7N0UQQ8"/>
<feature type="compositionally biased region" description="Polar residues" evidence="1">
    <location>
        <begin position="112"/>
        <end position="121"/>
    </location>
</feature>
<evidence type="ECO:0000313" key="2">
    <source>
        <dbReference type="EnsemblPlants" id="Kaladp0081s0019.1.v1.1"/>
    </source>
</evidence>
<evidence type="ECO:0000256" key="1">
    <source>
        <dbReference type="SAM" id="MobiDB-lite"/>
    </source>
</evidence>
<dbReference type="GO" id="GO:0005634">
    <property type="term" value="C:nucleus"/>
    <property type="evidence" value="ECO:0007669"/>
    <property type="project" value="TreeGrafter"/>
</dbReference>
<feature type="region of interest" description="Disordered" evidence="1">
    <location>
        <begin position="26"/>
        <end position="51"/>
    </location>
</feature>
<feature type="region of interest" description="Disordered" evidence="1">
    <location>
        <begin position="88"/>
        <end position="123"/>
    </location>
</feature>
<dbReference type="GO" id="GO:0070192">
    <property type="term" value="P:chromosome organization involved in meiotic cell cycle"/>
    <property type="evidence" value="ECO:0007669"/>
    <property type="project" value="InterPro"/>
</dbReference>
<evidence type="ECO:0000313" key="3">
    <source>
        <dbReference type="Proteomes" id="UP000594263"/>
    </source>
</evidence>
<protein>
    <recommendedName>
        <fullName evidence="4">Protein PAIR1</fullName>
    </recommendedName>
</protein>
<dbReference type="GO" id="GO:0042138">
    <property type="term" value="P:meiotic DNA double-strand break formation"/>
    <property type="evidence" value="ECO:0007669"/>
    <property type="project" value="TreeGrafter"/>
</dbReference>
<dbReference type="GO" id="GO:0009556">
    <property type="term" value="P:microsporogenesis"/>
    <property type="evidence" value="ECO:0007669"/>
    <property type="project" value="TreeGrafter"/>
</dbReference>
<dbReference type="EnsemblPlants" id="Kaladp0081s0019.1.v1.1">
    <property type="protein sequence ID" value="Kaladp0081s0019.1.v1.1"/>
    <property type="gene ID" value="Kaladp0081s0019.v1.1"/>
</dbReference>
<dbReference type="OMA" id="EFEHRIG"/>